<reference evidence="1 2" key="1">
    <citation type="submission" date="2017-06" db="EMBL/GenBank/DDBJ databases">
        <title>Draft genome sequence of the halophilic bacterium Marinobacter vinifirmus FB1.</title>
        <authorList>
            <person name="Stepanov V.G."/>
            <person name="Roberts D.J."/>
            <person name="Fox G.E."/>
        </authorList>
    </citation>
    <scope>NUCLEOTIDE SEQUENCE [LARGE SCALE GENOMIC DNA]</scope>
    <source>
        <strain evidence="1 2">FB1</strain>
    </source>
</reference>
<gene>
    <name evidence="1" type="ORF">B9Q17_12605</name>
</gene>
<proteinExistence type="predicted"/>
<dbReference type="AlphaFoldDB" id="A0A7Z1DTV3"/>
<comment type="caution">
    <text evidence="1">The sequence shown here is derived from an EMBL/GenBank/DDBJ whole genome shotgun (WGS) entry which is preliminary data.</text>
</comment>
<keyword evidence="2" id="KW-1185">Reference proteome</keyword>
<evidence type="ECO:0000313" key="2">
    <source>
        <dbReference type="Proteomes" id="UP000216984"/>
    </source>
</evidence>
<protein>
    <recommendedName>
        <fullName evidence="3">Ribbon-helix-helix protein, CopG family</fullName>
    </recommendedName>
</protein>
<sequence>MIINVREFIWGIDFGEVGTMGRTKERSKLLRSWIDKSKSGQAEWIVGYLSKKNDESALAKYLMEESTSVEAQYSDAVSGNGNALAWVVLGKMLDDHSSSLIESDEGSRELMRSMRGAWQQKKYREQNGKQVSIMLPYELISEVDKVARDSGQSRTYTLEQMIGEAADNFQRGSRRLGKRVVSLQKQLDKEKKDSLAIANTLGQWVDALSKALAQEVKARGECEAMGVDGGEASDLFKDLLEERVAELEAQVPALKIRRSRFRRVRDYFVELAKG</sequence>
<name>A0A7Z1DTV3_9GAMM</name>
<dbReference type="EMBL" id="NEFY01000007">
    <property type="protein sequence ID" value="OZC35914.1"/>
    <property type="molecule type" value="Genomic_DNA"/>
</dbReference>
<dbReference type="Proteomes" id="UP000216984">
    <property type="component" value="Unassembled WGS sequence"/>
</dbReference>
<organism evidence="1 2">
    <name type="scientific">Marinobacter vinifirmus</name>
    <dbReference type="NCBI Taxonomy" id="355591"/>
    <lineage>
        <taxon>Bacteria</taxon>
        <taxon>Pseudomonadati</taxon>
        <taxon>Pseudomonadota</taxon>
        <taxon>Gammaproteobacteria</taxon>
        <taxon>Pseudomonadales</taxon>
        <taxon>Marinobacteraceae</taxon>
        <taxon>Marinobacter</taxon>
    </lineage>
</organism>
<evidence type="ECO:0008006" key="3">
    <source>
        <dbReference type="Google" id="ProtNLM"/>
    </source>
</evidence>
<accession>A0A7Z1DTV3</accession>
<evidence type="ECO:0000313" key="1">
    <source>
        <dbReference type="EMBL" id="OZC35914.1"/>
    </source>
</evidence>